<accession>A0A4C1U2M2</accession>
<protein>
    <submittedName>
        <fullName evidence="2">Uncharacterized protein</fullName>
    </submittedName>
</protein>
<gene>
    <name evidence="2" type="ORF">EVAR_93737_1</name>
</gene>
<dbReference type="EMBL" id="BGZK01000120">
    <property type="protein sequence ID" value="GBP20623.1"/>
    <property type="molecule type" value="Genomic_DNA"/>
</dbReference>
<reference evidence="2 3" key="1">
    <citation type="journal article" date="2019" name="Commun. Biol.">
        <title>The bagworm genome reveals a unique fibroin gene that provides high tensile strength.</title>
        <authorList>
            <person name="Kono N."/>
            <person name="Nakamura H."/>
            <person name="Ohtoshi R."/>
            <person name="Tomita M."/>
            <person name="Numata K."/>
            <person name="Arakawa K."/>
        </authorList>
    </citation>
    <scope>NUCLEOTIDE SEQUENCE [LARGE SCALE GENOMIC DNA]</scope>
</reference>
<evidence type="ECO:0000313" key="2">
    <source>
        <dbReference type="EMBL" id="GBP20623.1"/>
    </source>
</evidence>
<sequence length="108" mass="11502">MPAPNGPSLRTATAPSTARGPAAVPFMAAGESFFVVTIKNNQAFHNEYAFVSGLPFVGRARAPPRAPRPPSPHFGAFLCVFSNCSPLKGHSSLCPARVCTYFVRERAP</sequence>
<name>A0A4C1U2M2_EUMVA</name>
<evidence type="ECO:0000313" key="3">
    <source>
        <dbReference type="Proteomes" id="UP000299102"/>
    </source>
</evidence>
<comment type="caution">
    <text evidence="2">The sequence shown here is derived from an EMBL/GenBank/DDBJ whole genome shotgun (WGS) entry which is preliminary data.</text>
</comment>
<proteinExistence type="predicted"/>
<evidence type="ECO:0000256" key="1">
    <source>
        <dbReference type="SAM" id="MobiDB-lite"/>
    </source>
</evidence>
<dbReference type="Proteomes" id="UP000299102">
    <property type="component" value="Unassembled WGS sequence"/>
</dbReference>
<dbReference type="AlphaFoldDB" id="A0A4C1U2M2"/>
<keyword evidence="3" id="KW-1185">Reference proteome</keyword>
<organism evidence="2 3">
    <name type="scientific">Eumeta variegata</name>
    <name type="common">Bagworm moth</name>
    <name type="synonym">Eumeta japonica</name>
    <dbReference type="NCBI Taxonomy" id="151549"/>
    <lineage>
        <taxon>Eukaryota</taxon>
        <taxon>Metazoa</taxon>
        <taxon>Ecdysozoa</taxon>
        <taxon>Arthropoda</taxon>
        <taxon>Hexapoda</taxon>
        <taxon>Insecta</taxon>
        <taxon>Pterygota</taxon>
        <taxon>Neoptera</taxon>
        <taxon>Endopterygota</taxon>
        <taxon>Lepidoptera</taxon>
        <taxon>Glossata</taxon>
        <taxon>Ditrysia</taxon>
        <taxon>Tineoidea</taxon>
        <taxon>Psychidae</taxon>
        <taxon>Oiketicinae</taxon>
        <taxon>Eumeta</taxon>
    </lineage>
</organism>
<feature type="region of interest" description="Disordered" evidence="1">
    <location>
        <begin position="1"/>
        <end position="20"/>
    </location>
</feature>